<dbReference type="RefSeq" id="WP_095313585.1">
    <property type="nucleotide sequence ID" value="NZ_BORC01000002.1"/>
</dbReference>
<dbReference type="Proteomes" id="UP000682111">
    <property type="component" value="Unassembled WGS sequence"/>
</dbReference>
<evidence type="ECO:0000256" key="2">
    <source>
        <dbReference type="SAM" id="Phobius"/>
    </source>
</evidence>
<feature type="transmembrane region" description="Helical" evidence="2">
    <location>
        <begin position="33"/>
        <end position="53"/>
    </location>
</feature>
<keyword evidence="2" id="KW-1133">Transmembrane helix</keyword>
<dbReference type="AlphaFoldDB" id="A0A919WGH4"/>
<feature type="region of interest" description="Disordered" evidence="1">
    <location>
        <begin position="119"/>
        <end position="149"/>
    </location>
</feature>
<proteinExistence type="predicted"/>
<keyword evidence="2" id="KW-0812">Transmembrane</keyword>
<name>A0A919WGH4_9BACI</name>
<feature type="transmembrane region" description="Helical" evidence="2">
    <location>
        <begin position="86"/>
        <end position="104"/>
    </location>
</feature>
<evidence type="ECO:0000313" key="4">
    <source>
        <dbReference type="Proteomes" id="UP000682111"/>
    </source>
</evidence>
<organism evidence="3 4">
    <name type="scientific">Robertmurraya siralis</name>
    <dbReference type="NCBI Taxonomy" id="77777"/>
    <lineage>
        <taxon>Bacteria</taxon>
        <taxon>Bacillati</taxon>
        <taxon>Bacillota</taxon>
        <taxon>Bacilli</taxon>
        <taxon>Bacillales</taxon>
        <taxon>Bacillaceae</taxon>
        <taxon>Robertmurraya</taxon>
    </lineage>
</organism>
<dbReference type="InterPro" id="IPR019649">
    <property type="entry name" value="DUF2512"/>
</dbReference>
<evidence type="ECO:0000313" key="3">
    <source>
        <dbReference type="EMBL" id="GIN61304.1"/>
    </source>
</evidence>
<dbReference type="OrthoDB" id="2111682at2"/>
<sequence length="149" mass="16817">MEHFKALALKFLATLALLYIILGLYYGMTFGTVFLITLIVGIISYIIGDLGILPRTNNAIATLADFGLALAVIWVMISLLTASTNAFTMALFSAIGVAIFEFFFHSYMANILKNPQDRNDQTKRRDLQYQTEASEEFTPEVNKDYENRR</sequence>
<keyword evidence="2" id="KW-0472">Membrane</keyword>
<keyword evidence="4" id="KW-1185">Reference proteome</keyword>
<dbReference type="Pfam" id="PF10710">
    <property type="entry name" value="DUF2512"/>
    <property type="match status" value="1"/>
</dbReference>
<feature type="transmembrane region" description="Helical" evidence="2">
    <location>
        <begin position="7"/>
        <end position="27"/>
    </location>
</feature>
<dbReference type="EMBL" id="BORC01000002">
    <property type="protein sequence ID" value="GIN61304.1"/>
    <property type="molecule type" value="Genomic_DNA"/>
</dbReference>
<accession>A0A919WGH4</accession>
<gene>
    <name evidence="3" type="primary">yndM</name>
    <name evidence="3" type="ORF">J27TS8_12970</name>
</gene>
<evidence type="ECO:0000256" key="1">
    <source>
        <dbReference type="SAM" id="MobiDB-lite"/>
    </source>
</evidence>
<protein>
    <submittedName>
        <fullName evidence="3">Membrane protein YndM</fullName>
    </submittedName>
</protein>
<feature type="transmembrane region" description="Helical" evidence="2">
    <location>
        <begin position="60"/>
        <end position="80"/>
    </location>
</feature>
<comment type="caution">
    <text evidence="3">The sequence shown here is derived from an EMBL/GenBank/DDBJ whole genome shotgun (WGS) entry which is preliminary data.</text>
</comment>
<reference evidence="3" key="1">
    <citation type="submission" date="2021-03" db="EMBL/GenBank/DDBJ databases">
        <title>Antimicrobial resistance genes in bacteria isolated from Japanese honey, and their potential for conferring macrolide and lincosamide resistance in the American foulbrood pathogen Paenibacillus larvae.</title>
        <authorList>
            <person name="Okamoto M."/>
            <person name="Kumagai M."/>
            <person name="Kanamori H."/>
            <person name="Takamatsu D."/>
        </authorList>
    </citation>
    <scope>NUCLEOTIDE SEQUENCE</scope>
    <source>
        <strain evidence="3">J27TS8</strain>
    </source>
</reference>